<dbReference type="EMBL" id="CP088156">
    <property type="protein sequence ID" value="UFZ05830.1"/>
    <property type="molecule type" value="Genomic_DNA"/>
</dbReference>
<gene>
    <name evidence="1" type="ORF">LQG66_05845</name>
</gene>
<organism evidence="1 2">
    <name type="scientific">Bradyrhizobium ontarionense</name>
    <dbReference type="NCBI Taxonomy" id="2898149"/>
    <lineage>
        <taxon>Bacteria</taxon>
        <taxon>Pseudomonadati</taxon>
        <taxon>Pseudomonadota</taxon>
        <taxon>Alphaproteobacteria</taxon>
        <taxon>Hyphomicrobiales</taxon>
        <taxon>Nitrobacteraceae</taxon>
        <taxon>Bradyrhizobium</taxon>
    </lineage>
</organism>
<keyword evidence="2" id="KW-1185">Reference proteome</keyword>
<proteinExistence type="predicted"/>
<accession>A0ABY3REG8</accession>
<dbReference type="RefSeq" id="WP_231324364.1">
    <property type="nucleotide sequence ID" value="NZ_CP088156.1"/>
</dbReference>
<dbReference type="Proteomes" id="UP001431010">
    <property type="component" value="Chromosome"/>
</dbReference>
<reference evidence="1" key="1">
    <citation type="journal article" date="2024" name="Antonie Van Leeuwenhoek">
        <title>Bradyrhizobium ontarionense sp. nov., a novel bacterial symbiont isolated from Aeschynomene indica (Indian jointvetch), harbours photosynthesis, nitrogen fixation and nitrous oxide (N2O) reductase genes.</title>
        <authorList>
            <person name="Bromfield E.S.P."/>
            <person name="Cloutier S."/>
        </authorList>
    </citation>
    <scope>NUCLEOTIDE SEQUENCE</scope>
    <source>
        <strain evidence="1">A19</strain>
    </source>
</reference>
<evidence type="ECO:0000313" key="2">
    <source>
        <dbReference type="Proteomes" id="UP001431010"/>
    </source>
</evidence>
<name>A0ABY3REG8_9BRAD</name>
<protein>
    <submittedName>
        <fullName evidence="1">Uncharacterized protein</fullName>
    </submittedName>
</protein>
<sequence length="64" mass="7379">MKQSDLFRENADNCLQLAQRAEGEPALRRYERMAQSWSALALQQDWLDGEVTPVADRKVDSLQE</sequence>
<evidence type="ECO:0000313" key="1">
    <source>
        <dbReference type="EMBL" id="UFZ05830.1"/>
    </source>
</evidence>